<keyword evidence="3" id="KW-0862">Zinc</keyword>
<evidence type="ECO:0000256" key="3">
    <source>
        <dbReference type="RuleBase" id="RU000393"/>
    </source>
</evidence>
<dbReference type="PROSITE" id="PS00332">
    <property type="entry name" value="SOD_CU_ZN_2"/>
    <property type="match status" value="1"/>
</dbReference>
<name>A0A916QFN4_9BACL</name>
<evidence type="ECO:0000259" key="4">
    <source>
        <dbReference type="Pfam" id="PF00080"/>
    </source>
</evidence>
<comment type="caution">
    <text evidence="5">The sequence shown here is derived from an EMBL/GenBank/DDBJ whole genome shotgun (WGS) entry which is preliminary data.</text>
</comment>
<dbReference type="PANTHER" id="PTHR10003">
    <property type="entry name" value="SUPEROXIDE DISMUTASE CU-ZN -RELATED"/>
    <property type="match status" value="1"/>
</dbReference>
<dbReference type="AlphaFoldDB" id="A0A916QFN4"/>
<protein>
    <recommendedName>
        <fullName evidence="3">Superoxide dismutase [Cu-Zn]</fullName>
        <ecNumber evidence="3">1.15.1.1</ecNumber>
    </recommendedName>
</protein>
<comment type="catalytic activity">
    <reaction evidence="3">
        <text>2 superoxide + 2 H(+) = H2O2 + O2</text>
        <dbReference type="Rhea" id="RHEA:20696"/>
        <dbReference type="ChEBI" id="CHEBI:15378"/>
        <dbReference type="ChEBI" id="CHEBI:15379"/>
        <dbReference type="ChEBI" id="CHEBI:16240"/>
        <dbReference type="ChEBI" id="CHEBI:18421"/>
        <dbReference type="EC" id="1.15.1.1"/>
    </reaction>
</comment>
<comment type="function">
    <text evidence="2">Destroys radicals which are normally produced within the cells and which are toxic to biological systems. May play a role in favoring mycobacterial survival in phagocytes.</text>
</comment>
<gene>
    <name evidence="5" type="primary">sodC2</name>
    <name evidence="5" type="ORF">PRECH8_18590</name>
</gene>
<keyword evidence="6" id="KW-1185">Reference proteome</keyword>
<accession>A0A916QFN4</accession>
<proteinExistence type="inferred from homology"/>
<dbReference type="Pfam" id="PF00080">
    <property type="entry name" value="Sod_Cu"/>
    <property type="match status" value="1"/>
</dbReference>
<evidence type="ECO:0000256" key="1">
    <source>
        <dbReference type="ARBA" id="ARBA00010457"/>
    </source>
</evidence>
<reference evidence="5" key="2">
    <citation type="journal article" date="2021" name="Data Brief">
        <title>Draft genome sequence data of the facultative, thermophilic, xylanolytic bacterium Paenibacillus sp. strain DA-C8.</title>
        <authorList>
            <person name="Chhe C."/>
            <person name="Uke A."/>
            <person name="Baramee S."/>
            <person name="Ungkulpasvich U."/>
            <person name="Tachaapaikoon C."/>
            <person name="Pason P."/>
            <person name="Waeonukul R."/>
            <person name="Ratanakhanokchai K."/>
            <person name="Kosugi A."/>
        </authorList>
    </citation>
    <scope>NUCLEOTIDE SEQUENCE</scope>
    <source>
        <strain evidence="5">DA-C8</strain>
    </source>
</reference>
<dbReference type="Proteomes" id="UP000654993">
    <property type="component" value="Unassembled WGS sequence"/>
</dbReference>
<comment type="similarity">
    <text evidence="1 3">Belongs to the Cu-Zn superoxide dismutase family.</text>
</comment>
<dbReference type="EC" id="1.15.1.1" evidence="3"/>
<dbReference type="GO" id="GO:0004784">
    <property type="term" value="F:superoxide dismutase activity"/>
    <property type="evidence" value="ECO:0007669"/>
    <property type="project" value="UniProtKB-EC"/>
</dbReference>
<dbReference type="CDD" id="cd00305">
    <property type="entry name" value="Cu-Zn_Superoxide_Dismutase"/>
    <property type="match status" value="1"/>
</dbReference>
<reference evidence="5" key="1">
    <citation type="submission" date="2020-08" db="EMBL/GenBank/DDBJ databases">
        <authorList>
            <person name="Uke A."/>
            <person name="Chhe C."/>
            <person name="Baramee S."/>
            <person name="Kosugi A."/>
        </authorList>
    </citation>
    <scope>NUCLEOTIDE SEQUENCE</scope>
    <source>
        <strain evidence="5">DA-C8</strain>
    </source>
</reference>
<keyword evidence="3" id="KW-0479">Metal-binding</keyword>
<comment type="cofactor">
    <cofactor evidence="3">
        <name>Cu cation</name>
        <dbReference type="ChEBI" id="CHEBI:23378"/>
    </cofactor>
    <text evidence="3">Binds 1 copper ion per subunit.</text>
</comment>
<sequence length="186" mass="20125">MRFVLALTALLVIGVGLDSYRSGEELRVMQAASDEMKFQVPLINGEGKKIGQAVLMQAARGVLIHVEAEGLPPGWHALHIHEYGACEAPKFESAGGHYNPTNRKHGYNNRMGYHAGDLPNIYVNEQGQVRVEVFTDQVTLHPGKPNSLLKKGGTALMIHEGPDDYRTDPAGDAGGRLVCGVINTSI</sequence>
<dbReference type="SUPFAM" id="SSF49329">
    <property type="entry name" value="Cu,Zn superoxide dismutase-like"/>
    <property type="match status" value="1"/>
</dbReference>
<evidence type="ECO:0000313" key="5">
    <source>
        <dbReference type="EMBL" id="GFR38563.1"/>
    </source>
</evidence>
<dbReference type="InterPro" id="IPR018152">
    <property type="entry name" value="SOD_Cu/Zn_BS"/>
</dbReference>
<dbReference type="RefSeq" id="WP_200966809.1">
    <property type="nucleotide sequence ID" value="NZ_BMAQ01000021.1"/>
</dbReference>
<feature type="domain" description="Superoxide dismutase copper/zinc binding" evidence="4">
    <location>
        <begin position="51"/>
        <end position="182"/>
    </location>
</feature>
<dbReference type="InterPro" id="IPR036423">
    <property type="entry name" value="SOD-like_Cu/Zn_dom_sf"/>
</dbReference>
<dbReference type="Gene3D" id="2.60.40.200">
    <property type="entry name" value="Superoxide dismutase, copper/zinc binding domain"/>
    <property type="match status" value="1"/>
</dbReference>
<comment type="cofactor">
    <cofactor evidence="3">
        <name>Zn(2+)</name>
        <dbReference type="ChEBI" id="CHEBI:29105"/>
    </cofactor>
    <text evidence="3">Binds 1 zinc ion per subunit.</text>
</comment>
<dbReference type="InterPro" id="IPR024134">
    <property type="entry name" value="SOD_Cu/Zn_/chaperone"/>
</dbReference>
<evidence type="ECO:0000313" key="6">
    <source>
        <dbReference type="Proteomes" id="UP000654993"/>
    </source>
</evidence>
<evidence type="ECO:0000256" key="2">
    <source>
        <dbReference type="ARBA" id="ARBA00024900"/>
    </source>
</evidence>
<dbReference type="EMBL" id="BMAQ01000021">
    <property type="protein sequence ID" value="GFR38563.1"/>
    <property type="molecule type" value="Genomic_DNA"/>
</dbReference>
<keyword evidence="3" id="KW-0560">Oxidoreductase</keyword>
<organism evidence="5 6">
    <name type="scientific">Insulibacter thermoxylanivorax</name>
    <dbReference type="NCBI Taxonomy" id="2749268"/>
    <lineage>
        <taxon>Bacteria</taxon>
        <taxon>Bacillati</taxon>
        <taxon>Bacillota</taxon>
        <taxon>Bacilli</taxon>
        <taxon>Bacillales</taxon>
        <taxon>Paenibacillaceae</taxon>
        <taxon>Insulibacter</taxon>
    </lineage>
</organism>
<dbReference type="InterPro" id="IPR001424">
    <property type="entry name" value="SOD_Cu_Zn_dom"/>
</dbReference>
<keyword evidence="3" id="KW-0186">Copper</keyword>
<dbReference type="GO" id="GO:0005507">
    <property type="term" value="F:copper ion binding"/>
    <property type="evidence" value="ECO:0007669"/>
    <property type="project" value="InterPro"/>
</dbReference>